<proteinExistence type="predicted"/>
<evidence type="ECO:0000313" key="1">
    <source>
        <dbReference type="EMBL" id="MCT7942498.1"/>
    </source>
</evidence>
<name>A0A9X3AWN0_9GAMM</name>
<evidence type="ECO:0000313" key="2">
    <source>
        <dbReference type="Proteomes" id="UP001155546"/>
    </source>
</evidence>
<organism evidence="1 2">
    <name type="scientific">Shewanella holmiensis</name>
    <dbReference type="NCBI Taxonomy" id="2952222"/>
    <lineage>
        <taxon>Bacteria</taxon>
        <taxon>Pseudomonadati</taxon>
        <taxon>Pseudomonadota</taxon>
        <taxon>Gammaproteobacteria</taxon>
        <taxon>Alteromonadales</taxon>
        <taxon>Shewanellaceae</taxon>
        <taxon>Shewanella</taxon>
    </lineage>
</organism>
<dbReference type="RefSeq" id="WP_261298867.1">
    <property type="nucleotide sequence ID" value="NZ_JAMTCD010000014.1"/>
</dbReference>
<keyword evidence="2" id="KW-1185">Reference proteome</keyword>
<dbReference type="Pfam" id="PF14375">
    <property type="entry name" value="Cys_rich_CWC"/>
    <property type="match status" value="1"/>
</dbReference>
<dbReference type="EMBL" id="JAMTCD010000014">
    <property type="protein sequence ID" value="MCT7942498.1"/>
    <property type="molecule type" value="Genomic_DNA"/>
</dbReference>
<accession>A0A9X3AWN0</accession>
<gene>
    <name evidence="1" type="ORF">NE535_11905</name>
</gene>
<reference evidence="1" key="1">
    <citation type="journal article" date="2023" name="Int. J. Syst. Evol. Microbiol.">
        <title>&lt;i&gt;Shewanella septentrionalis&lt;/i&gt; sp. nov. and &lt;i&gt;Shewanella holmiensis&lt;/i&gt; sp. nov., isolated from Baltic Sea water and sediments.</title>
        <authorList>
            <person name="Martin-Rodriguez A.J."/>
            <person name="Thorell K."/>
            <person name="Joffre E."/>
            <person name="Jensie-Markopoulos S."/>
            <person name="Moore E.R.B."/>
            <person name="Sjoling A."/>
        </authorList>
    </citation>
    <scope>NUCLEOTIDE SEQUENCE</scope>
    <source>
        <strain evidence="1">SP1S2-7</strain>
    </source>
</reference>
<dbReference type="AlphaFoldDB" id="A0A9X3AWN0"/>
<protein>
    <submittedName>
        <fullName evidence="1">Cysteine-rich CWC family protein</fullName>
    </submittedName>
</protein>
<dbReference type="InterPro" id="IPR032720">
    <property type="entry name" value="Cys_rich_CWC"/>
</dbReference>
<sequence>MSENCCPICQQNNQCSMANGQSIATCWCMNTGFSAVDLIKQYLHQHPQVSLNKQQCVCRDCLEKMAASQLTAQTSVQIYIPE</sequence>
<comment type="caution">
    <text evidence="1">The sequence shown here is derived from an EMBL/GenBank/DDBJ whole genome shotgun (WGS) entry which is preliminary data.</text>
</comment>
<dbReference type="Proteomes" id="UP001155546">
    <property type="component" value="Unassembled WGS sequence"/>
</dbReference>